<dbReference type="HOGENOM" id="CLU_180892_4_1_6"/>
<keyword evidence="9 12" id="KW-0201">Cytochrome c-type biogenesis</keyword>
<dbReference type="KEGG" id="apac:S7S_06925"/>
<dbReference type="GO" id="GO:0015886">
    <property type="term" value="P:heme transport"/>
    <property type="evidence" value="ECO:0007669"/>
    <property type="project" value="InterPro"/>
</dbReference>
<evidence type="ECO:0000256" key="4">
    <source>
        <dbReference type="ARBA" id="ARBA00016461"/>
    </source>
</evidence>
<name>A0A0B4XL02_9GAMM</name>
<organism evidence="13 14">
    <name type="scientific">Isoalcanivorax pacificus W11-5</name>
    <dbReference type="NCBI Taxonomy" id="391936"/>
    <lineage>
        <taxon>Bacteria</taxon>
        <taxon>Pseudomonadati</taxon>
        <taxon>Pseudomonadota</taxon>
        <taxon>Gammaproteobacteria</taxon>
        <taxon>Oceanospirillales</taxon>
        <taxon>Alcanivoracaceae</taxon>
        <taxon>Isoalcanivorax</taxon>
    </lineage>
</organism>
<feature type="transmembrane region" description="Helical" evidence="12">
    <location>
        <begin position="20"/>
        <end position="39"/>
    </location>
</feature>
<comment type="subcellular location">
    <subcellularLocation>
        <location evidence="2 12">Cell inner membrane</location>
        <topology evidence="2 12">Single-pass membrane protein</topology>
    </subcellularLocation>
</comment>
<keyword evidence="10 12" id="KW-1133">Transmembrane helix</keyword>
<dbReference type="OrthoDB" id="9815607at2"/>
<evidence type="ECO:0000256" key="5">
    <source>
        <dbReference type="ARBA" id="ARBA00022448"/>
    </source>
</evidence>
<keyword evidence="14" id="KW-1185">Reference proteome</keyword>
<dbReference type="AlphaFoldDB" id="A0A0B4XL02"/>
<dbReference type="Pfam" id="PF04995">
    <property type="entry name" value="CcmD"/>
    <property type="match status" value="1"/>
</dbReference>
<dbReference type="NCBIfam" id="TIGR03141">
    <property type="entry name" value="cytochro_ccmD"/>
    <property type="match status" value="1"/>
</dbReference>
<keyword evidence="11 12" id="KW-0472">Membrane</keyword>
<sequence length="61" mass="7058">MYFESFPALWQMGIHGPYVWSAFGIGLGLIAVNVIWALVHGRNVRRTLQRQLQRQAMQEKS</sequence>
<evidence type="ECO:0000256" key="12">
    <source>
        <dbReference type="RuleBase" id="RU363101"/>
    </source>
</evidence>
<dbReference type="RefSeq" id="WP_041025953.1">
    <property type="nucleotide sequence ID" value="NZ_CP004387.1"/>
</dbReference>
<evidence type="ECO:0000256" key="6">
    <source>
        <dbReference type="ARBA" id="ARBA00022475"/>
    </source>
</evidence>
<dbReference type="STRING" id="391936.S7S_06925"/>
<keyword evidence="8 12" id="KW-0812">Transmembrane</keyword>
<keyword evidence="7 12" id="KW-0997">Cell inner membrane</keyword>
<evidence type="ECO:0000256" key="7">
    <source>
        <dbReference type="ARBA" id="ARBA00022519"/>
    </source>
</evidence>
<gene>
    <name evidence="13" type="ORF">S7S_06925</name>
</gene>
<evidence type="ECO:0000256" key="8">
    <source>
        <dbReference type="ARBA" id="ARBA00022692"/>
    </source>
</evidence>
<protein>
    <recommendedName>
        <fullName evidence="4 12">Heme exporter protein D</fullName>
    </recommendedName>
</protein>
<evidence type="ECO:0000256" key="9">
    <source>
        <dbReference type="ARBA" id="ARBA00022748"/>
    </source>
</evidence>
<proteinExistence type="inferred from homology"/>
<comment type="function">
    <text evidence="1 12">Required for the export of heme to the periplasm for the biogenesis of c-type cytochromes.</text>
</comment>
<evidence type="ECO:0000313" key="14">
    <source>
        <dbReference type="Proteomes" id="UP000006764"/>
    </source>
</evidence>
<evidence type="ECO:0000313" key="13">
    <source>
        <dbReference type="EMBL" id="AJD47801.1"/>
    </source>
</evidence>
<evidence type="ECO:0000256" key="10">
    <source>
        <dbReference type="ARBA" id="ARBA00022989"/>
    </source>
</evidence>
<reference evidence="13 14" key="1">
    <citation type="journal article" date="2012" name="J. Bacteriol.">
        <title>Genome sequence of an alkane-degrading bacterium, Alcanivorax pacificus type strain W11-5, isolated from deep sea sediment.</title>
        <authorList>
            <person name="Lai Q."/>
            <person name="Shao Z."/>
        </authorList>
    </citation>
    <scope>NUCLEOTIDE SEQUENCE [LARGE SCALE GENOMIC DNA]</scope>
    <source>
        <strain evidence="13 14">W11-5</strain>
    </source>
</reference>
<dbReference type="InterPro" id="IPR007078">
    <property type="entry name" value="Haem_export_protD_CcmD"/>
</dbReference>
<dbReference type="Proteomes" id="UP000006764">
    <property type="component" value="Chromosome"/>
</dbReference>
<comment type="similarity">
    <text evidence="3 12">Belongs to the CcmD/CycX/HelD family.</text>
</comment>
<dbReference type="EMBL" id="CP004387">
    <property type="protein sequence ID" value="AJD47801.1"/>
    <property type="molecule type" value="Genomic_DNA"/>
</dbReference>
<evidence type="ECO:0000256" key="11">
    <source>
        <dbReference type="ARBA" id="ARBA00023136"/>
    </source>
</evidence>
<evidence type="ECO:0000256" key="1">
    <source>
        <dbReference type="ARBA" id="ARBA00002442"/>
    </source>
</evidence>
<accession>A0A0B4XL02</accession>
<dbReference type="GO" id="GO:0017004">
    <property type="term" value="P:cytochrome complex assembly"/>
    <property type="evidence" value="ECO:0007669"/>
    <property type="project" value="UniProtKB-KW"/>
</dbReference>
<keyword evidence="5 12" id="KW-0813">Transport</keyword>
<dbReference type="GO" id="GO:0005886">
    <property type="term" value="C:plasma membrane"/>
    <property type="evidence" value="ECO:0007669"/>
    <property type="project" value="UniProtKB-SubCell"/>
</dbReference>
<evidence type="ECO:0000256" key="2">
    <source>
        <dbReference type="ARBA" id="ARBA00004377"/>
    </source>
</evidence>
<keyword evidence="6 12" id="KW-1003">Cell membrane</keyword>
<evidence type="ECO:0000256" key="3">
    <source>
        <dbReference type="ARBA" id="ARBA00008741"/>
    </source>
</evidence>